<evidence type="ECO:0000313" key="7">
    <source>
        <dbReference type="Proteomes" id="UP001152622"/>
    </source>
</evidence>
<dbReference type="Pfam" id="PF16311">
    <property type="entry name" value="TMEM100"/>
    <property type="match status" value="1"/>
</dbReference>
<keyword evidence="4 5" id="KW-0472">Membrane</keyword>
<protein>
    <recommendedName>
        <fullName evidence="8">Transmembrane protein 100</fullName>
    </recommendedName>
</protein>
<dbReference type="AlphaFoldDB" id="A0A9Q1EVW4"/>
<keyword evidence="3 5" id="KW-1133">Transmembrane helix</keyword>
<evidence type="ECO:0000313" key="6">
    <source>
        <dbReference type="EMBL" id="KAJ8346041.1"/>
    </source>
</evidence>
<proteinExistence type="predicted"/>
<dbReference type="InterPro" id="IPR032536">
    <property type="entry name" value="TMEM100"/>
</dbReference>
<dbReference type="GO" id="GO:0071773">
    <property type="term" value="P:cellular response to BMP stimulus"/>
    <property type="evidence" value="ECO:0007669"/>
    <property type="project" value="TreeGrafter"/>
</dbReference>
<evidence type="ECO:0000256" key="2">
    <source>
        <dbReference type="ARBA" id="ARBA00022692"/>
    </source>
</evidence>
<comment type="subcellular location">
    <subcellularLocation>
        <location evidence="1">Membrane</location>
        <topology evidence="1">Multi-pass membrane protein</topology>
    </subcellularLocation>
</comment>
<evidence type="ECO:0000256" key="4">
    <source>
        <dbReference type="ARBA" id="ARBA00023136"/>
    </source>
</evidence>
<dbReference type="PANTHER" id="PTHR16100:SF5">
    <property type="entry name" value="TRANSMEMBRANE PROTEIN 100"/>
    <property type="match status" value="1"/>
</dbReference>
<accession>A0A9Q1EVW4</accession>
<feature type="transmembrane region" description="Helical" evidence="5">
    <location>
        <begin position="177"/>
        <end position="195"/>
    </location>
</feature>
<dbReference type="OrthoDB" id="8843254at2759"/>
<evidence type="ECO:0008006" key="8">
    <source>
        <dbReference type="Google" id="ProtNLM"/>
    </source>
</evidence>
<organism evidence="6 7">
    <name type="scientific">Synaphobranchus kaupii</name>
    <name type="common">Kaup's arrowtooth eel</name>
    <dbReference type="NCBI Taxonomy" id="118154"/>
    <lineage>
        <taxon>Eukaryota</taxon>
        <taxon>Metazoa</taxon>
        <taxon>Chordata</taxon>
        <taxon>Craniata</taxon>
        <taxon>Vertebrata</taxon>
        <taxon>Euteleostomi</taxon>
        <taxon>Actinopterygii</taxon>
        <taxon>Neopterygii</taxon>
        <taxon>Teleostei</taxon>
        <taxon>Anguilliformes</taxon>
        <taxon>Synaphobranchidae</taxon>
        <taxon>Synaphobranchus</taxon>
    </lineage>
</organism>
<evidence type="ECO:0000256" key="5">
    <source>
        <dbReference type="SAM" id="Phobius"/>
    </source>
</evidence>
<keyword evidence="2 5" id="KW-0812">Transmembrane</keyword>
<sequence>MTLMLAGSPKLAGLLEEHACAPSPVQANGKGDTLHVVAMSMWGGGQSRAPCPPTRLPLSPPLPLATFISPDRPWQNSRTAESPWFQDGLHRQSPGLPVAALHPPATGTGRRGTPTGPKGLEALTSLERLSQATGGMEKSWYRCIFPFGLISLVIGVAGTGVAFTFNNLPLTKAVSVVLLGVGLVLVVMAAACWAVHREKRRKRKQGVPLPGPEQCTV</sequence>
<dbReference type="Proteomes" id="UP001152622">
    <property type="component" value="Chromosome 12"/>
</dbReference>
<dbReference type="PANTHER" id="PTHR16100">
    <property type="entry name" value="PHOSPHOINOSITIDE-INTERACTING PROTEIN FAMILY MEMBER"/>
    <property type="match status" value="1"/>
</dbReference>
<keyword evidence="7" id="KW-1185">Reference proteome</keyword>
<reference evidence="6" key="1">
    <citation type="journal article" date="2023" name="Science">
        <title>Genome structures resolve the early diversification of teleost fishes.</title>
        <authorList>
            <person name="Parey E."/>
            <person name="Louis A."/>
            <person name="Montfort J."/>
            <person name="Bouchez O."/>
            <person name="Roques C."/>
            <person name="Iampietro C."/>
            <person name="Lluch J."/>
            <person name="Castinel A."/>
            <person name="Donnadieu C."/>
            <person name="Desvignes T."/>
            <person name="Floi Bucao C."/>
            <person name="Jouanno E."/>
            <person name="Wen M."/>
            <person name="Mejri S."/>
            <person name="Dirks R."/>
            <person name="Jansen H."/>
            <person name="Henkel C."/>
            <person name="Chen W.J."/>
            <person name="Zahm M."/>
            <person name="Cabau C."/>
            <person name="Klopp C."/>
            <person name="Thompson A.W."/>
            <person name="Robinson-Rechavi M."/>
            <person name="Braasch I."/>
            <person name="Lecointre G."/>
            <person name="Bobe J."/>
            <person name="Postlethwait J.H."/>
            <person name="Berthelot C."/>
            <person name="Roest Crollius H."/>
            <person name="Guiguen Y."/>
        </authorList>
    </citation>
    <scope>NUCLEOTIDE SEQUENCE</scope>
    <source>
        <strain evidence="6">WJC10195</strain>
    </source>
</reference>
<evidence type="ECO:0000256" key="1">
    <source>
        <dbReference type="ARBA" id="ARBA00004141"/>
    </source>
</evidence>
<dbReference type="GO" id="GO:0005886">
    <property type="term" value="C:plasma membrane"/>
    <property type="evidence" value="ECO:0007669"/>
    <property type="project" value="TreeGrafter"/>
</dbReference>
<gene>
    <name evidence="6" type="ORF">SKAU_G00302340</name>
</gene>
<comment type="caution">
    <text evidence="6">The sequence shown here is derived from an EMBL/GenBank/DDBJ whole genome shotgun (WGS) entry which is preliminary data.</text>
</comment>
<name>A0A9Q1EVW4_SYNKA</name>
<evidence type="ECO:0000256" key="3">
    <source>
        <dbReference type="ARBA" id="ARBA00022989"/>
    </source>
</evidence>
<feature type="transmembrane region" description="Helical" evidence="5">
    <location>
        <begin position="144"/>
        <end position="165"/>
    </location>
</feature>
<dbReference type="EMBL" id="JAINUF010000012">
    <property type="protein sequence ID" value="KAJ8346041.1"/>
    <property type="molecule type" value="Genomic_DNA"/>
</dbReference>